<dbReference type="Pfam" id="PF00271">
    <property type="entry name" value="Helicase_C"/>
    <property type="match status" value="1"/>
</dbReference>
<evidence type="ECO:0000256" key="3">
    <source>
        <dbReference type="ARBA" id="ARBA00022806"/>
    </source>
</evidence>
<dbReference type="InterPro" id="IPR014001">
    <property type="entry name" value="Helicase_ATP-bd"/>
</dbReference>
<keyword evidence="12" id="KW-1185">Reference proteome</keyword>
<evidence type="ECO:0000256" key="6">
    <source>
        <dbReference type="PROSITE-ProRule" id="PRU00552"/>
    </source>
</evidence>
<evidence type="ECO:0000313" key="11">
    <source>
        <dbReference type="EMBL" id="QYC09097.1"/>
    </source>
</evidence>
<dbReference type="SMART" id="SM00487">
    <property type="entry name" value="DEXDc"/>
    <property type="match status" value="1"/>
</dbReference>
<dbReference type="GO" id="GO:0004386">
    <property type="term" value="F:helicase activity"/>
    <property type="evidence" value="ECO:0007669"/>
    <property type="project" value="UniProtKB-KW"/>
</dbReference>
<evidence type="ECO:0000259" key="8">
    <source>
        <dbReference type="PROSITE" id="PS51192"/>
    </source>
</evidence>
<name>A0ABX8TD44_9CAUL</name>
<feature type="domain" description="DEAD-box RNA helicase Q" evidence="10">
    <location>
        <begin position="16"/>
        <end position="44"/>
    </location>
</feature>
<dbReference type="SMART" id="SM00490">
    <property type="entry name" value="HELICc"/>
    <property type="match status" value="1"/>
</dbReference>
<proteinExistence type="inferred from homology"/>
<dbReference type="PROSITE" id="PS51195">
    <property type="entry name" value="Q_MOTIF"/>
    <property type="match status" value="1"/>
</dbReference>
<accession>A0ABX8TD44</accession>
<feature type="compositionally biased region" description="Basic and acidic residues" evidence="7">
    <location>
        <begin position="410"/>
        <end position="424"/>
    </location>
</feature>
<comment type="similarity">
    <text evidence="5">Belongs to the DEAD box helicase family.</text>
</comment>
<keyword evidence="4" id="KW-0067">ATP-binding</keyword>
<dbReference type="CDD" id="cd00268">
    <property type="entry name" value="DEADc"/>
    <property type="match status" value="1"/>
</dbReference>
<sequence length="515" mass="55985">MAESALPHAKDTAVSITFESMGLNKALLQALTATGYTKPTPIQEKAIPDVMLGKDLLGIAQTGTGKTAAFALPILHRLAENRTPPVPRTTRALILSPTRELATQIGDSFKAYGAHLGFRVAVIFGGVKYGAQERALQQGLDILVAAPGRLLDHIQQKTLDLSSTEIFVLDEADQMLDLGFIKPIRQIVSRMPARRQNLFFSATMPSEIGKLAGELLKDPVKVQVTPQSTTVQRISQSVVYIEQGKKRALLTEMFSDPEYKRCLVFTKTKHGADKVAAYLETGGVEAGAIHGNKSQPQRERTLEAFKKGKLRVLVATDIAARGIDVDGVSHVVNFELPHVPESYVHRIGRTARAGKDGTAVSFVAGDEMKLLRDIEKVTRQKIPAADRRNDKQLAALDASIMSAGVAKKATLPEREGGERNEGGRGGRGRRNPHRDGVRPEGGGQPHRKRRGDRGGEAAAARPEKTYNPMAGEKTTPREPRQSDPRKSEPRAEGELKRRPRRRPSNGGKGYGAAKG</sequence>
<protein>
    <submittedName>
        <fullName evidence="11">DEAD/DEAH box helicase</fullName>
    </submittedName>
</protein>
<dbReference type="PANTHER" id="PTHR47959:SF13">
    <property type="entry name" value="ATP-DEPENDENT RNA HELICASE RHLE"/>
    <property type="match status" value="1"/>
</dbReference>
<feature type="short sequence motif" description="Q motif" evidence="6">
    <location>
        <begin position="16"/>
        <end position="44"/>
    </location>
</feature>
<dbReference type="InterPro" id="IPR014014">
    <property type="entry name" value="RNA_helicase_DEAD_Q_motif"/>
</dbReference>
<dbReference type="InterPro" id="IPR011545">
    <property type="entry name" value="DEAD/DEAH_box_helicase_dom"/>
</dbReference>
<keyword evidence="3 11" id="KW-0347">Helicase</keyword>
<evidence type="ECO:0000256" key="7">
    <source>
        <dbReference type="SAM" id="MobiDB-lite"/>
    </source>
</evidence>
<feature type="region of interest" description="Disordered" evidence="7">
    <location>
        <begin position="406"/>
        <end position="515"/>
    </location>
</feature>
<keyword evidence="2" id="KW-0378">Hydrolase</keyword>
<feature type="domain" description="Helicase C-terminal" evidence="9">
    <location>
        <begin position="249"/>
        <end position="394"/>
    </location>
</feature>
<gene>
    <name evidence="11" type="ORF">KWG56_10680</name>
</gene>
<dbReference type="PANTHER" id="PTHR47959">
    <property type="entry name" value="ATP-DEPENDENT RNA HELICASE RHLE-RELATED"/>
    <property type="match status" value="1"/>
</dbReference>
<feature type="compositionally biased region" description="Basic and acidic residues" evidence="7">
    <location>
        <begin position="474"/>
        <end position="496"/>
    </location>
</feature>
<keyword evidence="1" id="KW-0547">Nucleotide-binding</keyword>
<dbReference type="GeneID" id="94375737"/>
<evidence type="ECO:0000256" key="5">
    <source>
        <dbReference type="ARBA" id="ARBA00038437"/>
    </source>
</evidence>
<feature type="domain" description="Helicase ATP-binding" evidence="8">
    <location>
        <begin position="47"/>
        <end position="222"/>
    </location>
</feature>
<dbReference type="Pfam" id="PF00270">
    <property type="entry name" value="DEAD"/>
    <property type="match status" value="1"/>
</dbReference>
<dbReference type="EMBL" id="CP080034">
    <property type="protein sequence ID" value="QYC09097.1"/>
    <property type="molecule type" value="Genomic_DNA"/>
</dbReference>
<evidence type="ECO:0000256" key="4">
    <source>
        <dbReference type="ARBA" id="ARBA00022840"/>
    </source>
</evidence>
<evidence type="ECO:0000256" key="1">
    <source>
        <dbReference type="ARBA" id="ARBA00022741"/>
    </source>
</evidence>
<dbReference type="InterPro" id="IPR050079">
    <property type="entry name" value="DEAD_box_RNA_helicase"/>
</dbReference>
<dbReference type="PROSITE" id="PS51194">
    <property type="entry name" value="HELICASE_CTER"/>
    <property type="match status" value="1"/>
</dbReference>
<evidence type="ECO:0000256" key="2">
    <source>
        <dbReference type="ARBA" id="ARBA00022801"/>
    </source>
</evidence>
<dbReference type="RefSeq" id="WP_219354744.1">
    <property type="nucleotide sequence ID" value="NZ_CP080034.1"/>
</dbReference>
<evidence type="ECO:0000259" key="10">
    <source>
        <dbReference type="PROSITE" id="PS51195"/>
    </source>
</evidence>
<dbReference type="InterPro" id="IPR044742">
    <property type="entry name" value="DEAD/DEAH_RhlB"/>
</dbReference>
<dbReference type="InterPro" id="IPR001650">
    <property type="entry name" value="Helicase_C-like"/>
</dbReference>
<feature type="compositionally biased region" description="Gly residues" evidence="7">
    <location>
        <begin position="506"/>
        <end position="515"/>
    </location>
</feature>
<dbReference type="CDD" id="cd18787">
    <property type="entry name" value="SF2_C_DEAD"/>
    <property type="match status" value="1"/>
</dbReference>
<dbReference type="PROSITE" id="PS51192">
    <property type="entry name" value="HELICASE_ATP_BIND_1"/>
    <property type="match status" value="1"/>
</dbReference>
<evidence type="ECO:0000313" key="12">
    <source>
        <dbReference type="Proteomes" id="UP000824334"/>
    </source>
</evidence>
<organism evidence="11 12">
    <name type="scientific">Brevundimonas nasdae</name>
    <dbReference type="NCBI Taxonomy" id="172043"/>
    <lineage>
        <taxon>Bacteria</taxon>
        <taxon>Pseudomonadati</taxon>
        <taxon>Pseudomonadota</taxon>
        <taxon>Alphaproteobacteria</taxon>
        <taxon>Caulobacterales</taxon>
        <taxon>Caulobacteraceae</taxon>
        <taxon>Brevundimonas</taxon>
    </lineage>
</organism>
<reference evidence="11 12" key="1">
    <citation type="submission" date="2021-07" db="EMBL/GenBank/DDBJ databases">
        <title>Isolation and characterization of bacteria from a gold mining with a capacity of golden bioaccumulation.</title>
        <authorList>
            <person name="Yang X.J."/>
        </authorList>
    </citation>
    <scope>NUCLEOTIDE SEQUENCE [LARGE SCALE GENOMIC DNA]</scope>
    <source>
        <strain evidence="11 12">Au29</strain>
    </source>
</reference>
<dbReference type="Proteomes" id="UP000824334">
    <property type="component" value="Chromosome"/>
</dbReference>
<evidence type="ECO:0000259" key="9">
    <source>
        <dbReference type="PROSITE" id="PS51194"/>
    </source>
</evidence>